<evidence type="ECO:0000256" key="4">
    <source>
        <dbReference type="ARBA" id="ARBA00023136"/>
    </source>
</evidence>
<dbReference type="InterPro" id="IPR009908">
    <property type="entry name" value="Methylamine_util_MauE"/>
</dbReference>
<comment type="caution">
    <text evidence="7">The sequence shown here is derived from an EMBL/GenBank/DDBJ whole genome shotgun (WGS) entry which is preliminary data.</text>
</comment>
<keyword evidence="8" id="KW-1185">Reference proteome</keyword>
<protein>
    <submittedName>
        <fullName evidence="7">DUF1573 domain-containing protein</fullName>
    </submittedName>
</protein>
<evidence type="ECO:0000256" key="5">
    <source>
        <dbReference type="SAM" id="Phobius"/>
    </source>
</evidence>
<feature type="transmembrane region" description="Helical" evidence="5">
    <location>
        <begin position="21"/>
        <end position="44"/>
    </location>
</feature>
<comment type="subcellular location">
    <subcellularLocation>
        <location evidence="1">Membrane</location>
        <topology evidence="1">Multi-pass membrane protein</topology>
    </subcellularLocation>
</comment>
<dbReference type="EMBL" id="JACEFB010000007">
    <property type="protein sequence ID" value="MBA2226698.1"/>
    <property type="molecule type" value="Genomic_DNA"/>
</dbReference>
<feature type="transmembrane region" description="Helical" evidence="5">
    <location>
        <begin position="123"/>
        <end position="145"/>
    </location>
</feature>
<dbReference type="Proteomes" id="UP000542342">
    <property type="component" value="Unassembled WGS sequence"/>
</dbReference>
<dbReference type="InterPro" id="IPR013783">
    <property type="entry name" value="Ig-like_fold"/>
</dbReference>
<dbReference type="Gene3D" id="2.60.40.10">
    <property type="entry name" value="Immunoglobulins"/>
    <property type="match status" value="1"/>
</dbReference>
<accession>A0A7V9AC29</accession>
<organism evidence="7 8">
    <name type="scientific">Thermogemmata fonticola</name>
    <dbReference type="NCBI Taxonomy" id="2755323"/>
    <lineage>
        <taxon>Bacteria</taxon>
        <taxon>Pseudomonadati</taxon>
        <taxon>Planctomycetota</taxon>
        <taxon>Planctomycetia</taxon>
        <taxon>Gemmatales</taxon>
        <taxon>Gemmataceae</taxon>
        <taxon>Thermogemmata</taxon>
    </lineage>
</organism>
<keyword evidence="4 5" id="KW-0472">Membrane</keyword>
<evidence type="ECO:0000313" key="8">
    <source>
        <dbReference type="Proteomes" id="UP000542342"/>
    </source>
</evidence>
<dbReference type="Pfam" id="PF07291">
    <property type="entry name" value="MauE"/>
    <property type="match status" value="1"/>
</dbReference>
<evidence type="ECO:0000256" key="2">
    <source>
        <dbReference type="ARBA" id="ARBA00022692"/>
    </source>
</evidence>
<evidence type="ECO:0000256" key="3">
    <source>
        <dbReference type="ARBA" id="ARBA00022989"/>
    </source>
</evidence>
<feature type="transmembrane region" description="Helical" evidence="5">
    <location>
        <begin position="83"/>
        <end position="103"/>
    </location>
</feature>
<evidence type="ECO:0000313" key="7">
    <source>
        <dbReference type="EMBL" id="MBA2226698.1"/>
    </source>
</evidence>
<dbReference type="AlphaFoldDB" id="A0A7V9AC29"/>
<reference evidence="7 8" key="1">
    <citation type="submission" date="2020-07" db="EMBL/GenBank/DDBJ databases">
        <title>Thermogemmata thermophila gen. nov., sp. nov., a novel moderate thermophilic planctomycete from a Kamchatka hot spring.</title>
        <authorList>
            <person name="Elcheninov A.G."/>
            <person name="Podosokorskaya O.A."/>
            <person name="Kovaleva O.L."/>
            <person name="Novikov A."/>
            <person name="Bonch-Osmolovskaya E.A."/>
            <person name="Toshchakov S.V."/>
            <person name="Kublanov I.V."/>
        </authorList>
    </citation>
    <scope>NUCLEOTIDE SEQUENCE [LARGE SCALE GENOMIC DNA]</scope>
    <source>
        <strain evidence="7 8">2918</strain>
    </source>
</reference>
<gene>
    <name evidence="7" type="ORF">H0921_11055</name>
</gene>
<proteinExistence type="predicted"/>
<keyword evidence="3 5" id="KW-1133">Transmembrane helix</keyword>
<feature type="domain" description="Methylamine utilisation protein MauE" evidence="6">
    <location>
        <begin position="4"/>
        <end position="103"/>
    </location>
</feature>
<sequence>MAAAGLKLAGQAVSPFAQQGILTAPHLQALAVVWEILLGVWLISGVYRPAAWLAAVGTFSLFALISGYLGWMGQANCGCFGVIRASPWAAFTIDVIALTLLLLARVNRSTVSPAPQEARGVGFAGLLVGAVLILTLLAVGAWLRYGSLEAALARLHGQSLYAPTYVDFGSASAGQELVQDIILTNWTDAPIRVIGGTSDCSCVTTSSLPLTIPPGERRAVRVVLRPPGAVRGWLTRRAELWTDCERQPVVRLVVGCRVE</sequence>
<evidence type="ECO:0000256" key="1">
    <source>
        <dbReference type="ARBA" id="ARBA00004141"/>
    </source>
</evidence>
<evidence type="ECO:0000259" key="6">
    <source>
        <dbReference type="Pfam" id="PF07291"/>
    </source>
</evidence>
<keyword evidence="2 5" id="KW-0812">Transmembrane</keyword>
<name>A0A7V9AC29_9BACT</name>
<dbReference type="GO" id="GO:0030416">
    <property type="term" value="P:methylamine metabolic process"/>
    <property type="evidence" value="ECO:0007669"/>
    <property type="project" value="InterPro"/>
</dbReference>
<dbReference type="GO" id="GO:0016020">
    <property type="term" value="C:membrane"/>
    <property type="evidence" value="ECO:0007669"/>
    <property type="project" value="UniProtKB-SubCell"/>
</dbReference>
<feature type="transmembrane region" description="Helical" evidence="5">
    <location>
        <begin position="50"/>
        <end position="71"/>
    </location>
</feature>